<keyword evidence="2" id="KW-1185">Reference proteome</keyword>
<dbReference type="AlphaFoldDB" id="I1DW30"/>
<organism evidence="1 2">
    <name type="scientific">Rheinheimera nanhaiensis E407-8</name>
    <dbReference type="NCBI Taxonomy" id="562729"/>
    <lineage>
        <taxon>Bacteria</taxon>
        <taxon>Pseudomonadati</taxon>
        <taxon>Pseudomonadota</taxon>
        <taxon>Gammaproteobacteria</taxon>
        <taxon>Chromatiales</taxon>
        <taxon>Chromatiaceae</taxon>
        <taxon>Rheinheimera</taxon>
    </lineage>
</organism>
<sequence>MLCSSVVQSLCFCFGSKKLNINGKLFRFFNGAWLGKLHCNVM</sequence>
<comment type="caution">
    <text evidence="1">The sequence shown here is derived from an EMBL/GenBank/DDBJ whole genome shotgun (WGS) entry which is preliminary data.</text>
</comment>
<gene>
    <name evidence="1" type="ORF">RNAN_1229</name>
</gene>
<protein>
    <submittedName>
        <fullName evidence="1">Uncharacterized protein</fullName>
    </submittedName>
</protein>
<dbReference type="STRING" id="562729.RNAN_1229"/>
<evidence type="ECO:0000313" key="1">
    <source>
        <dbReference type="EMBL" id="GAB58258.1"/>
    </source>
</evidence>
<reference evidence="1 2" key="1">
    <citation type="journal article" date="2012" name="J. Bacteriol.">
        <title>Genome Sequence of the Protease-Producing Bacterium Rheinheimera nanhaiensis E407-8T, Isolated from Deep-Sea Sediment of the South China Sea.</title>
        <authorList>
            <person name="Zhang X.-Y."/>
            <person name="Zhang Y.-J."/>
            <person name="Qin Q.-L."/>
            <person name="Xie B.-B."/>
            <person name="Chen X.-L."/>
            <person name="Zhou B.-C."/>
            <person name="Zhang Y.-Z."/>
        </authorList>
    </citation>
    <scope>NUCLEOTIDE SEQUENCE [LARGE SCALE GENOMIC DNA]</scope>
    <source>
        <strain evidence="1 2">E407-8</strain>
    </source>
</reference>
<dbReference type="EMBL" id="BAFK01000005">
    <property type="protein sequence ID" value="GAB58258.1"/>
    <property type="molecule type" value="Genomic_DNA"/>
</dbReference>
<proteinExistence type="predicted"/>
<accession>I1DW30</accession>
<name>I1DW30_9GAMM</name>
<dbReference type="Proteomes" id="UP000004374">
    <property type="component" value="Unassembled WGS sequence"/>
</dbReference>
<evidence type="ECO:0000313" key="2">
    <source>
        <dbReference type="Proteomes" id="UP000004374"/>
    </source>
</evidence>